<dbReference type="Gene3D" id="2.130.10.10">
    <property type="entry name" value="YVTN repeat-like/Quinoprotein amine dehydrogenase"/>
    <property type="match status" value="2"/>
</dbReference>
<accession>A0A9Q0RHV4</accession>
<dbReference type="PANTHER" id="PTHR22847:SF637">
    <property type="entry name" value="WD REPEAT DOMAIN 5B"/>
    <property type="match status" value="1"/>
</dbReference>
<feature type="repeat" description="WD" evidence="3">
    <location>
        <begin position="106"/>
        <end position="136"/>
    </location>
</feature>
<evidence type="ECO:0000313" key="5">
    <source>
        <dbReference type="EMBL" id="KAJ5080188.1"/>
    </source>
</evidence>
<dbReference type="EMBL" id="JAPDFW010000011">
    <property type="protein sequence ID" value="KAJ5080188.1"/>
    <property type="molecule type" value="Genomic_DNA"/>
</dbReference>
<protein>
    <submittedName>
        <fullName evidence="5">Uncharacterized protein</fullName>
    </submittedName>
</protein>
<evidence type="ECO:0000256" key="3">
    <source>
        <dbReference type="PROSITE-ProRule" id="PRU00221"/>
    </source>
</evidence>
<keyword evidence="4" id="KW-0175">Coiled coil</keyword>
<keyword evidence="6" id="KW-1185">Reference proteome</keyword>
<dbReference type="OrthoDB" id="6262491at2759"/>
<dbReference type="InterPro" id="IPR001680">
    <property type="entry name" value="WD40_rpt"/>
</dbReference>
<organism evidence="5 6">
    <name type="scientific">Anaeramoeba ignava</name>
    <name type="common">Anaerobic marine amoeba</name>
    <dbReference type="NCBI Taxonomy" id="1746090"/>
    <lineage>
        <taxon>Eukaryota</taxon>
        <taxon>Metamonada</taxon>
        <taxon>Anaeramoebidae</taxon>
        <taxon>Anaeramoeba</taxon>
    </lineage>
</organism>
<dbReference type="SUPFAM" id="SSF50978">
    <property type="entry name" value="WD40 repeat-like"/>
    <property type="match status" value="1"/>
</dbReference>
<dbReference type="Pfam" id="PF00400">
    <property type="entry name" value="WD40"/>
    <property type="match status" value="3"/>
</dbReference>
<sequence>MSKFVSHSSSETYYKNQLDIITKENKSIKDKSQILEKQNLELQKSLYELGFNYRHLLNLMNKTSHNYSTNFQNDLDLSIFLNLEPKKEMSVESFRDGTNFKFIEEFEGHEGAVYAVRFSKCGKFLASCSFDHTIHILKGFNQKPFVLSKLHSEVISDIKWSYNSDFLLSGGYDHIVNIFDVGKSELAHSFFIEEPGLIQTVEFSSENENIIYVGSSNKSIYLFDARSSNNSKSSIISEIKANSSVNTLASLPTNNHLLLAGTSKGILEIFDLRKKKSCLESIQNSSEPISHISVSQNKMKDISYGEFFIGLNSYDNVIRVYESSKMKVISTCVGHSNKNLPIKGSFCINCFMEKNQNLDKEKKEKVLFATGSSDHKVYIFDIKKETEIQPLQVIEDYSGVVNCVDFHPKVPLLATGSSDFSIKLWGSTQLDFTDFNSFADLR</sequence>
<dbReference type="PROSITE" id="PS50082">
    <property type="entry name" value="WD_REPEATS_2"/>
    <property type="match status" value="3"/>
</dbReference>
<dbReference type="OMA" id="DHTIHIL"/>
<gene>
    <name evidence="5" type="ORF">M0811_03672</name>
</gene>
<feature type="repeat" description="WD" evidence="3">
    <location>
        <begin position="148"/>
        <end position="189"/>
    </location>
</feature>
<reference evidence="5" key="1">
    <citation type="submission" date="2022-10" db="EMBL/GenBank/DDBJ databases">
        <title>Novel sulphate-reducing endosymbionts in the free-living metamonad Anaeramoeba.</title>
        <authorList>
            <person name="Jerlstrom-Hultqvist J."/>
            <person name="Cepicka I."/>
            <person name="Gallot-Lavallee L."/>
            <person name="Salas-Leiva D."/>
            <person name="Curtis B.A."/>
            <person name="Zahonova K."/>
            <person name="Pipaliya S."/>
            <person name="Dacks J."/>
            <person name="Roger A.J."/>
        </authorList>
    </citation>
    <scope>NUCLEOTIDE SEQUENCE</scope>
    <source>
        <strain evidence="5">BMAN</strain>
    </source>
</reference>
<dbReference type="AlphaFoldDB" id="A0A9Q0RHV4"/>
<dbReference type="PANTHER" id="PTHR22847">
    <property type="entry name" value="WD40 REPEAT PROTEIN"/>
    <property type="match status" value="1"/>
</dbReference>
<dbReference type="Proteomes" id="UP001149090">
    <property type="component" value="Unassembled WGS sequence"/>
</dbReference>
<keyword evidence="1 3" id="KW-0853">WD repeat</keyword>
<dbReference type="InterPro" id="IPR036322">
    <property type="entry name" value="WD40_repeat_dom_sf"/>
</dbReference>
<dbReference type="SMART" id="SM00320">
    <property type="entry name" value="WD40"/>
    <property type="match status" value="7"/>
</dbReference>
<evidence type="ECO:0000256" key="1">
    <source>
        <dbReference type="ARBA" id="ARBA00022574"/>
    </source>
</evidence>
<feature type="repeat" description="WD" evidence="3">
    <location>
        <begin position="394"/>
        <end position="425"/>
    </location>
</feature>
<dbReference type="InterPro" id="IPR015943">
    <property type="entry name" value="WD40/YVTN_repeat-like_dom_sf"/>
</dbReference>
<evidence type="ECO:0000313" key="6">
    <source>
        <dbReference type="Proteomes" id="UP001149090"/>
    </source>
</evidence>
<name>A0A9Q0RHV4_ANAIG</name>
<evidence type="ECO:0000256" key="2">
    <source>
        <dbReference type="ARBA" id="ARBA00022737"/>
    </source>
</evidence>
<dbReference type="PROSITE" id="PS50294">
    <property type="entry name" value="WD_REPEATS_REGION"/>
    <property type="match status" value="1"/>
</dbReference>
<evidence type="ECO:0000256" key="4">
    <source>
        <dbReference type="SAM" id="Coils"/>
    </source>
</evidence>
<proteinExistence type="predicted"/>
<dbReference type="GO" id="GO:1990234">
    <property type="term" value="C:transferase complex"/>
    <property type="evidence" value="ECO:0007669"/>
    <property type="project" value="UniProtKB-ARBA"/>
</dbReference>
<comment type="caution">
    <text evidence="5">The sequence shown here is derived from an EMBL/GenBank/DDBJ whole genome shotgun (WGS) entry which is preliminary data.</text>
</comment>
<feature type="coiled-coil region" evidence="4">
    <location>
        <begin position="18"/>
        <end position="45"/>
    </location>
</feature>
<keyword evidence="2" id="KW-0677">Repeat</keyword>